<dbReference type="InterPro" id="IPR001138">
    <property type="entry name" value="Zn2Cys6_DnaBD"/>
</dbReference>
<dbReference type="SUPFAM" id="SSF57701">
    <property type="entry name" value="Zn2/Cys6 DNA-binding domain"/>
    <property type="match status" value="1"/>
</dbReference>
<keyword evidence="2" id="KW-0479">Metal-binding</keyword>
<dbReference type="Pfam" id="PF00172">
    <property type="entry name" value="Zn_clus"/>
    <property type="match status" value="1"/>
</dbReference>
<reference evidence="8 9" key="1">
    <citation type="journal article" date="2024" name="J. Plant Pathol.">
        <title>Sequence and assembly of the genome of Seiridium unicorne, isolate CBS 538.82, causal agent of cypress canker disease.</title>
        <authorList>
            <person name="Scali E."/>
            <person name="Rocca G.D."/>
            <person name="Danti R."/>
            <person name="Garbelotto M."/>
            <person name="Barberini S."/>
            <person name="Baroncelli R."/>
            <person name="Emiliani G."/>
        </authorList>
    </citation>
    <scope>NUCLEOTIDE SEQUENCE [LARGE SCALE GENOMIC DNA]</scope>
    <source>
        <strain evidence="8 9">BM-138-508</strain>
    </source>
</reference>
<dbReference type="InterPro" id="IPR051795">
    <property type="entry name" value="Glycosyl_Hydrlase_43"/>
</dbReference>
<dbReference type="InterPro" id="IPR041542">
    <property type="entry name" value="GH43_C2"/>
</dbReference>
<keyword evidence="4" id="KW-0539">Nucleus</keyword>
<dbReference type="InterPro" id="IPR006710">
    <property type="entry name" value="Glyco_hydro_43"/>
</dbReference>
<dbReference type="PANTHER" id="PTHR42812:SF16">
    <property type="entry name" value="HYDROLASE, PUTATIVE (AFU_ORTHOLOGUE AFUA_7G06110)-RELATED"/>
    <property type="match status" value="1"/>
</dbReference>
<comment type="caution">
    <text evidence="8">The sequence shown here is derived from an EMBL/GenBank/DDBJ whole genome shotgun (WGS) entry which is preliminary data.</text>
</comment>
<dbReference type="Proteomes" id="UP001408356">
    <property type="component" value="Unassembled WGS sequence"/>
</dbReference>
<comment type="similarity">
    <text evidence="1">Belongs to the glycosyl hydrolase 43 family.</text>
</comment>
<evidence type="ECO:0000313" key="8">
    <source>
        <dbReference type="EMBL" id="KAK9413070.1"/>
    </source>
</evidence>
<evidence type="ECO:0000256" key="5">
    <source>
        <dbReference type="ARBA" id="ARBA00023295"/>
    </source>
</evidence>
<keyword evidence="3" id="KW-0378">Hydrolase</keyword>
<dbReference type="Pfam" id="PF04616">
    <property type="entry name" value="Glyco_hydro_43"/>
    <property type="match status" value="1"/>
</dbReference>
<sequence length="1364" mass="153425">MNQQYVCVNVEERWNPDPSVLQVNGTYYVATSTFEYFPGTPIYASQDLANWDLISHVQTSASQVQLYGVPTGAGVWAPSLAYIGGLFYAVSMTRWTYDPVARVWPRVYFHTSPDLIEWSDATWCEPWGIDPSIFLDPKSNKTYLTLMAPNNNVDRIWGIYGCEVSLTTGNCVGAYKSLWNGTLPHNATSRDEGPKLFYKDPYYYLLIAEGGTDDLHRSTIARSDSPEGPWDPAPNNPILFNGAWGFDNLTVQSTGHATFVESEDGNWYASFLARRKINGSSPLGRETFLTTVTWEDDWPVLNEGRPITLTESIPGITAQEPNLEPFVDNFCGSELEIAWYQLRVPYTRNYHLKSQDIKQSTCSGSHQECGIIMHPNVFGLSDRDVPAALLRKQKSLNMTFSAALLPSNKPLNSLQTVGISVYLSEWSHQDIGVKGCSDSPGLCVYSTILMNTTVLKNEIPLNQSTIPQDLTLHIRAEPLKYSLGYALGQSATIWVAELSSSWMAWAPTGYYVFSGASWAIFASGGGEPWTSQGATVGFKEIREEYYEENIPDFDVWNTQLLQFVDSLRSQMRVRTRNLGNLPKPTSQLADSIESNHWLFKDVSLYLASSFRTFQKSETAHHKLRSTISIHVPFRISQQPGTMSTASPTPELIAAAKPQRVLACVLCQQRKIKCDRKFPCAHCTRAGAQCVPSTTHGRQRRRRFPERELLERLRHYEDLLGKNKIEFQPLHPYEPEHASPNQDIKVAHEYGEDAQPGAQGPVPGTQRPPVSESATKPKPVNLWSAISKRTLGGDIDGDDSDGDSDSSQDNDVDARAAVIKRAWDRTFEGKTNDHLLIFGSPEPNIDLSTLHPPHAQIFRLWQIYLENVDPLLKVTHTPTLQTRIIDAGSDMTSISPPLEALMFSIYCVAVLSLDEDGCRSLFGTPKKDLLTTYQFACRQALQNCRVLRSSDGDCLTALFLYLMSVRPETDPRSLSSMLGMAIRIAKRIGIHSMASYAKCNALEAEMSRRLWWALVIFDNRICEMFDYPNSTLAPTWDCETPSNVNDFEIRLEMKTPPPAHQRPTEALFAVLRSELGNFVRHSTFHLNFINPSLKFLARSPHQGLAAAGDLTALEKETEEKYLALCDPENPFHFMIIWTTRGYLAKSHLLRYYSEYLTSSMQQTDAQHDATVLHAMRMLESDTILITSPLVKGYQWFVEFQFPFPAYMHMLQDLKQRPSQEYAARAWDIMSENYMPRVQRFNHKHSPMLVIFSRMILSAWKAREASTGPQDRPLEIPLIVSDMRNRVKPLATSLAQAQKSSNGLNIDLSDVTIPSHPGPGPPLGAGTSGFVTSVPWGMPNMSMPTTMDVDMTQFDWTTIDWNSLYP</sequence>
<evidence type="ECO:0000256" key="3">
    <source>
        <dbReference type="ARBA" id="ARBA00022801"/>
    </source>
</evidence>
<evidence type="ECO:0000256" key="6">
    <source>
        <dbReference type="SAM" id="MobiDB-lite"/>
    </source>
</evidence>
<evidence type="ECO:0000259" key="7">
    <source>
        <dbReference type="PROSITE" id="PS50048"/>
    </source>
</evidence>
<proteinExistence type="inferred from homology"/>
<dbReference type="SUPFAM" id="SSF49899">
    <property type="entry name" value="Concanavalin A-like lectins/glucanases"/>
    <property type="match status" value="1"/>
</dbReference>
<dbReference type="PROSITE" id="PS50048">
    <property type="entry name" value="ZN2_CY6_FUNGAL_2"/>
    <property type="match status" value="1"/>
</dbReference>
<dbReference type="SUPFAM" id="SSF75005">
    <property type="entry name" value="Arabinanase/levansucrase/invertase"/>
    <property type="match status" value="1"/>
</dbReference>
<evidence type="ECO:0000256" key="4">
    <source>
        <dbReference type="ARBA" id="ARBA00023242"/>
    </source>
</evidence>
<dbReference type="CDD" id="cd12148">
    <property type="entry name" value="fungal_TF_MHR"/>
    <property type="match status" value="1"/>
</dbReference>
<dbReference type="InterPro" id="IPR023296">
    <property type="entry name" value="Glyco_hydro_beta-prop_sf"/>
</dbReference>
<dbReference type="Pfam" id="PF04082">
    <property type="entry name" value="Fungal_trans"/>
    <property type="match status" value="1"/>
</dbReference>
<keyword evidence="9" id="KW-1185">Reference proteome</keyword>
<feature type="domain" description="Zn(2)-C6 fungal-type" evidence="7">
    <location>
        <begin position="662"/>
        <end position="690"/>
    </location>
</feature>
<name>A0ABR2UF36_9PEZI</name>
<evidence type="ECO:0000256" key="1">
    <source>
        <dbReference type="ARBA" id="ARBA00009865"/>
    </source>
</evidence>
<dbReference type="Gene3D" id="2.115.10.20">
    <property type="entry name" value="Glycosyl hydrolase domain, family 43"/>
    <property type="match status" value="1"/>
</dbReference>
<dbReference type="Gene3D" id="2.60.120.200">
    <property type="match status" value="1"/>
</dbReference>
<keyword evidence="5" id="KW-0326">Glycosidase</keyword>
<feature type="compositionally biased region" description="Acidic residues" evidence="6">
    <location>
        <begin position="794"/>
        <end position="810"/>
    </location>
</feature>
<feature type="region of interest" description="Disordered" evidence="6">
    <location>
        <begin position="752"/>
        <end position="811"/>
    </location>
</feature>
<dbReference type="Gene3D" id="4.10.240.10">
    <property type="entry name" value="Zn(2)-C6 fungal-type DNA-binding domain"/>
    <property type="match status" value="1"/>
</dbReference>
<dbReference type="SMART" id="SM00066">
    <property type="entry name" value="GAL4"/>
    <property type="match status" value="1"/>
</dbReference>
<dbReference type="InterPro" id="IPR007219">
    <property type="entry name" value="XnlR_reg_dom"/>
</dbReference>
<dbReference type="CDD" id="cd00067">
    <property type="entry name" value="GAL4"/>
    <property type="match status" value="1"/>
</dbReference>
<protein>
    <submittedName>
        <fullName evidence="8">Beta-xylosidase C-terminal Concanavalin A-like domain-containing protein</fullName>
    </submittedName>
</protein>
<dbReference type="PANTHER" id="PTHR42812">
    <property type="entry name" value="BETA-XYLOSIDASE"/>
    <property type="match status" value="1"/>
</dbReference>
<dbReference type="Pfam" id="PF17851">
    <property type="entry name" value="GH43_C2"/>
    <property type="match status" value="1"/>
</dbReference>
<dbReference type="InterPro" id="IPR013320">
    <property type="entry name" value="ConA-like_dom_sf"/>
</dbReference>
<gene>
    <name evidence="8" type="ORF">SUNI508_12156</name>
</gene>
<dbReference type="EMBL" id="JARVKF010000444">
    <property type="protein sequence ID" value="KAK9413070.1"/>
    <property type="molecule type" value="Genomic_DNA"/>
</dbReference>
<dbReference type="SMART" id="SM00906">
    <property type="entry name" value="Fungal_trans"/>
    <property type="match status" value="1"/>
</dbReference>
<organism evidence="8 9">
    <name type="scientific">Seiridium unicorne</name>
    <dbReference type="NCBI Taxonomy" id="138068"/>
    <lineage>
        <taxon>Eukaryota</taxon>
        <taxon>Fungi</taxon>
        <taxon>Dikarya</taxon>
        <taxon>Ascomycota</taxon>
        <taxon>Pezizomycotina</taxon>
        <taxon>Sordariomycetes</taxon>
        <taxon>Xylariomycetidae</taxon>
        <taxon>Amphisphaeriales</taxon>
        <taxon>Sporocadaceae</taxon>
        <taxon>Seiridium</taxon>
    </lineage>
</organism>
<dbReference type="InterPro" id="IPR036864">
    <property type="entry name" value="Zn2-C6_fun-type_DNA-bd_sf"/>
</dbReference>
<evidence type="ECO:0000256" key="2">
    <source>
        <dbReference type="ARBA" id="ARBA00022723"/>
    </source>
</evidence>
<evidence type="ECO:0000313" key="9">
    <source>
        <dbReference type="Proteomes" id="UP001408356"/>
    </source>
</evidence>
<accession>A0ABR2UF36</accession>
<dbReference type="CDD" id="cd18617">
    <property type="entry name" value="GH43_XynB-like"/>
    <property type="match status" value="1"/>
</dbReference>